<evidence type="ECO:0000256" key="3">
    <source>
        <dbReference type="ARBA" id="ARBA00022840"/>
    </source>
</evidence>
<evidence type="ECO:0000256" key="1">
    <source>
        <dbReference type="ARBA" id="ARBA00022448"/>
    </source>
</evidence>
<evidence type="ECO:0000259" key="4">
    <source>
        <dbReference type="PROSITE" id="PS50893"/>
    </source>
</evidence>
<proteinExistence type="predicted"/>
<dbReference type="AlphaFoldDB" id="A0A927CTM4"/>
<name>A0A927CTM4_9BACL</name>
<evidence type="ECO:0000313" key="5">
    <source>
        <dbReference type="EMBL" id="MBD2871360.1"/>
    </source>
</evidence>
<keyword evidence="6" id="KW-1185">Reference proteome</keyword>
<dbReference type="GO" id="GO:0016887">
    <property type="term" value="F:ATP hydrolysis activity"/>
    <property type="evidence" value="ECO:0007669"/>
    <property type="project" value="InterPro"/>
</dbReference>
<dbReference type="RefSeq" id="WP_190865094.1">
    <property type="nucleotide sequence ID" value="NZ_JACXIY010000029.1"/>
</dbReference>
<keyword evidence="1" id="KW-0813">Transport</keyword>
<gene>
    <name evidence="5" type="ORF">IDH41_22490</name>
</gene>
<keyword evidence="2" id="KW-0547">Nucleotide-binding</keyword>
<dbReference type="InterPro" id="IPR027417">
    <property type="entry name" value="P-loop_NTPase"/>
</dbReference>
<keyword evidence="3 5" id="KW-0067">ATP-binding</keyword>
<dbReference type="PROSITE" id="PS50893">
    <property type="entry name" value="ABC_TRANSPORTER_2"/>
    <property type="match status" value="1"/>
</dbReference>
<dbReference type="GO" id="GO:0005524">
    <property type="term" value="F:ATP binding"/>
    <property type="evidence" value="ECO:0007669"/>
    <property type="project" value="UniProtKB-KW"/>
</dbReference>
<evidence type="ECO:0000313" key="6">
    <source>
        <dbReference type="Proteomes" id="UP000632125"/>
    </source>
</evidence>
<protein>
    <submittedName>
        <fullName evidence="5">ABC transporter ATP-binding protein</fullName>
    </submittedName>
</protein>
<sequence length="229" mass="25253">MIEVTDIRKRYRRRDVLSGVTFAADKGQITCLIGLNGAGKSTILKAIMGLTPIAGGSIRIDGQAPGPKLYEKVAFVPDRLTMPSGMKLIEAHRFMADFYAGWNGERAGELMRFFGLSYSDRIGSLSKGTAAKFNLLLGLSQDSDYILMDEPFAGIDLFSREAITEVFTSELIEGRGVLFTTHEIGEMEHLIDRAVLLQGGKVERAFDCDEMRGAEGKSVIDVMREVYRA</sequence>
<evidence type="ECO:0000256" key="2">
    <source>
        <dbReference type="ARBA" id="ARBA00022741"/>
    </source>
</evidence>
<dbReference type="SMART" id="SM00382">
    <property type="entry name" value="AAA"/>
    <property type="match status" value="1"/>
</dbReference>
<dbReference type="InterPro" id="IPR003593">
    <property type="entry name" value="AAA+_ATPase"/>
</dbReference>
<dbReference type="SUPFAM" id="SSF52540">
    <property type="entry name" value="P-loop containing nucleoside triphosphate hydrolases"/>
    <property type="match status" value="1"/>
</dbReference>
<dbReference type="InterPro" id="IPR003439">
    <property type="entry name" value="ABC_transporter-like_ATP-bd"/>
</dbReference>
<reference evidence="5" key="1">
    <citation type="submission" date="2020-09" db="EMBL/GenBank/DDBJ databases">
        <title>A novel bacterium of genus Paenibacillus, isolated from South China Sea.</title>
        <authorList>
            <person name="Huang H."/>
            <person name="Mo K."/>
            <person name="Hu Y."/>
        </authorList>
    </citation>
    <scope>NUCLEOTIDE SEQUENCE</scope>
    <source>
        <strain evidence="5">IB182493</strain>
    </source>
</reference>
<dbReference type="PANTHER" id="PTHR42939">
    <property type="entry name" value="ABC TRANSPORTER ATP-BINDING PROTEIN ALBC-RELATED"/>
    <property type="match status" value="1"/>
</dbReference>
<dbReference type="InterPro" id="IPR051782">
    <property type="entry name" value="ABC_Transporter_VariousFunc"/>
</dbReference>
<organism evidence="5 6">
    <name type="scientific">Paenibacillus arenilitoris</name>
    <dbReference type="NCBI Taxonomy" id="2772299"/>
    <lineage>
        <taxon>Bacteria</taxon>
        <taxon>Bacillati</taxon>
        <taxon>Bacillota</taxon>
        <taxon>Bacilli</taxon>
        <taxon>Bacillales</taxon>
        <taxon>Paenibacillaceae</taxon>
        <taxon>Paenibacillus</taxon>
    </lineage>
</organism>
<comment type="caution">
    <text evidence="5">The sequence shown here is derived from an EMBL/GenBank/DDBJ whole genome shotgun (WGS) entry which is preliminary data.</text>
</comment>
<feature type="domain" description="ABC transporter" evidence="4">
    <location>
        <begin position="2"/>
        <end position="224"/>
    </location>
</feature>
<dbReference type="Gene3D" id="3.40.50.300">
    <property type="entry name" value="P-loop containing nucleotide triphosphate hydrolases"/>
    <property type="match status" value="1"/>
</dbReference>
<dbReference type="EMBL" id="JACXIY010000029">
    <property type="protein sequence ID" value="MBD2871360.1"/>
    <property type="molecule type" value="Genomic_DNA"/>
</dbReference>
<dbReference type="PANTHER" id="PTHR42939:SF1">
    <property type="entry name" value="ABC TRANSPORTER ATP-BINDING PROTEIN ALBC-RELATED"/>
    <property type="match status" value="1"/>
</dbReference>
<dbReference type="Proteomes" id="UP000632125">
    <property type="component" value="Unassembled WGS sequence"/>
</dbReference>
<accession>A0A927CTM4</accession>
<dbReference type="Pfam" id="PF00005">
    <property type="entry name" value="ABC_tran"/>
    <property type="match status" value="1"/>
</dbReference>